<sequence>MLHIFFDQIRATSNCSTPTPTTSGSSLTNIQKVVPLTPAYNYFNPSPRNPLPAKIPPLRSKAPYASRIARWVRPARSMTAILITFTLSVAIGMKTAVCIAQYVEKCCIAPIPTCSCSYLLHDSIRERIPRD</sequence>
<protein>
    <submittedName>
        <fullName evidence="1">Uncharacterized protein</fullName>
    </submittedName>
</protein>
<dbReference type="EMBL" id="UYYB01012343">
    <property type="protein sequence ID" value="VDM69469.1"/>
    <property type="molecule type" value="Genomic_DNA"/>
</dbReference>
<keyword evidence="2" id="KW-1185">Reference proteome</keyword>
<dbReference type="AlphaFoldDB" id="A0A3P7IR21"/>
<dbReference type="OrthoDB" id="10477451at2759"/>
<gene>
    <name evidence="1" type="ORF">SVUK_LOCUS4467</name>
</gene>
<organism evidence="1 2">
    <name type="scientific">Strongylus vulgaris</name>
    <name type="common">Blood worm</name>
    <dbReference type="NCBI Taxonomy" id="40348"/>
    <lineage>
        <taxon>Eukaryota</taxon>
        <taxon>Metazoa</taxon>
        <taxon>Ecdysozoa</taxon>
        <taxon>Nematoda</taxon>
        <taxon>Chromadorea</taxon>
        <taxon>Rhabditida</taxon>
        <taxon>Rhabditina</taxon>
        <taxon>Rhabditomorpha</taxon>
        <taxon>Strongyloidea</taxon>
        <taxon>Strongylidae</taxon>
        <taxon>Strongylus</taxon>
    </lineage>
</organism>
<proteinExistence type="predicted"/>
<evidence type="ECO:0000313" key="1">
    <source>
        <dbReference type="EMBL" id="VDM69469.1"/>
    </source>
</evidence>
<dbReference type="Proteomes" id="UP000270094">
    <property type="component" value="Unassembled WGS sequence"/>
</dbReference>
<reference evidence="1 2" key="1">
    <citation type="submission" date="2018-11" db="EMBL/GenBank/DDBJ databases">
        <authorList>
            <consortium name="Pathogen Informatics"/>
        </authorList>
    </citation>
    <scope>NUCLEOTIDE SEQUENCE [LARGE SCALE GENOMIC DNA]</scope>
</reference>
<evidence type="ECO:0000313" key="2">
    <source>
        <dbReference type="Proteomes" id="UP000270094"/>
    </source>
</evidence>
<accession>A0A3P7IR21</accession>
<name>A0A3P7IR21_STRVU</name>